<dbReference type="RefSeq" id="WP_147298220.1">
    <property type="nucleotide sequence ID" value="NZ_QUNI01000005.1"/>
</dbReference>
<dbReference type="PROSITE" id="PS51257">
    <property type="entry name" value="PROKAR_LIPOPROTEIN"/>
    <property type="match status" value="1"/>
</dbReference>
<dbReference type="OrthoDB" id="1164858at2"/>
<dbReference type="Proteomes" id="UP000257136">
    <property type="component" value="Unassembled WGS sequence"/>
</dbReference>
<dbReference type="EMBL" id="QUNI01000005">
    <property type="protein sequence ID" value="REG99009.1"/>
    <property type="molecule type" value="Genomic_DNA"/>
</dbReference>
<protein>
    <recommendedName>
        <fullName evidence="4">Lipoprotein</fullName>
    </recommendedName>
</protein>
<dbReference type="Pfam" id="PF20329">
    <property type="entry name" value="DUF6624"/>
    <property type="match status" value="1"/>
</dbReference>
<proteinExistence type="predicted"/>
<evidence type="ECO:0008006" key="4">
    <source>
        <dbReference type="Google" id="ProtNLM"/>
    </source>
</evidence>
<organism evidence="2 3">
    <name type="scientific">Flavobacterium aquicola</name>
    <dbReference type="NCBI Taxonomy" id="1682742"/>
    <lineage>
        <taxon>Bacteria</taxon>
        <taxon>Pseudomonadati</taxon>
        <taxon>Bacteroidota</taxon>
        <taxon>Flavobacteriia</taxon>
        <taxon>Flavobacteriales</taxon>
        <taxon>Flavobacteriaceae</taxon>
        <taxon>Flavobacterium</taxon>
    </lineage>
</organism>
<keyword evidence="3" id="KW-1185">Reference proteome</keyword>
<feature type="chain" id="PRO_5017781230" description="Lipoprotein" evidence="1">
    <location>
        <begin position="19"/>
        <end position="209"/>
    </location>
</feature>
<keyword evidence="1" id="KW-0732">Signal</keyword>
<evidence type="ECO:0000313" key="2">
    <source>
        <dbReference type="EMBL" id="REG99009.1"/>
    </source>
</evidence>
<reference evidence="2 3" key="1">
    <citation type="submission" date="2018-08" db="EMBL/GenBank/DDBJ databases">
        <title>Genomic Encyclopedia of Archaeal and Bacterial Type Strains, Phase II (KMG-II): from individual species to whole genera.</title>
        <authorList>
            <person name="Goeker M."/>
        </authorList>
    </citation>
    <scope>NUCLEOTIDE SEQUENCE [LARGE SCALE GENOMIC DNA]</scope>
    <source>
        <strain evidence="2 3">DSM 100880</strain>
    </source>
</reference>
<dbReference type="AlphaFoldDB" id="A0A3E0ENT2"/>
<name>A0A3E0ENT2_9FLAO</name>
<evidence type="ECO:0000313" key="3">
    <source>
        <dbReference type="Proteomes" id="UP000257136"/>
    </source>
</evidence>
<dbReference type="InterPro" id="IPR046732">
    <property type="entry name" value="DUF6624"/>
</dbReference>
<accession>A0A3E0ENT2</accession>
<sequence length="209" mass="24550">MKNFLFILLLSITLTSCASRMTDEKKSALKNELKEIVKTDQIAASRWEQKWEKYKDSVFTNNKIKVEKMFNDYGFLGFDKVGTEGSNDFWLIVQHSDKFPEFQRKVLKDMSKQVKRKNANANNYAYLFDRIQVNAGLKQRFGTQLTYKTETTGRAIPKIGLLDSINVDKIRKEYNLNPLKDYLNQMTAMHYEMNKEHYQKMGIAEPNLY</sequence>
<comment type="caution">
    <text evidence="2">The sequence shown here is derived from an EMBL/GenBank/DDBJ whole genome shotgun (WGS) entry which is preliminary data.</text>
</comment>
<evidence type="ECO:0000256" key="1">
    <source>
        <dbReference type="SAM" id="SignalP"/>
    </source>
</evidence>
<feature type="signal peptide" evidence="1">
    <location>
        <begin position="1"/>
        <end position="18"/>
    </location>
</feature>
<gene>
    <name evidence="2" type="ORF">C8P67_105174</name>
</gene>